<gene>
    <name evidence="1" type="ORF">LR48_Vigan11g076000</name>
</gene>
<dbReference type="AlphaFoldDB" id="A0A0L9VS78"/>
<name>A0A0L9VS78_PHAAN</name>
<accession>A0A0L9VS78</accession>
<dbReference type="Gramene" id="KOM57727">
    <property type="protein sequence ID" value="KOM57727"/>
    <property type="gene ID" value="LR48_Vigan11g076000"/>
</dbReference>
<dbReference type="InterPro" id="IPR040346">
    <property type="entry name" value="GEX1/Brambleberry"/>
</dbReference>
<reference evidence="2" key="1">
    <citation type="journal article" date="2015" name="Proc. Natl. Acad. Sci. U.S.A.">
        <title>Genome sequencing of adzuki bean (Vigna angularis) provides insight into high starch and low fat accumulation and domestication.</title>
        <authorList>
            <person name="Yang K."/>
            <person name="Tian Z."/>
            <person name="Chen C."/>
            <person name="Luo L."/>
            <person name="Zhao B."/>
            <person name="Wang Z."/>
            <person name="Yu L."/>
            <person name="Li Y."/>
            <person name="Sun Y."/>
            <person name="Li W."/>
            <person name="Chen Y."/>
            <person name="Li Y."/>
            <person name="Zhang Y."/>
            <person name="Ai D."/>
            <person name="Zhao J."/>
            <person name="Shang C."/>
            <person name="Ma Y."/>
            <person name="Wu B."/>
            <person name="Wang M."/>
            <person name="Gao L."/>
            <person name="Sun D."/>
            <person name="Zhang P."/>
            <person name="Guo F."/>
            <person name="Wang W."/>
            <person name="Li Y."/>
            <person name="Wang J."/>
            <person name="Varshney R.K."/>
            <person name="Wang J."/>
            <person name="Ling H.Q."/>
            <person name="Wan P."/>
        </authorList>
    </citation>
    <scope>NUCLEOTIDE SEQUENCE</scope>
    <source>
        <strain evidence="2">cv. Jingnong 6</strain>
    </source>
</reference>
<dbReference type="PANTHER" id="PTHR33538:SF2">
    <property type="entry name" value="PROTEIN GAMETE EXPRESSED 1"/>
    <property type="match status" value="1"/>
</dbReference>
<evidence type="ECO:0000313" key="1">
    <source>
        <dbReference type="EMBL" id="KOM57727.1"/>
    </source>
</evidence>
<evidence type="ECO:0000313" key="2">
    <source>
        <dbReference type="Proteomes" id="UP000053144"/>
    </source>
</evidence>
<dbReference type="EMBL" id="CM003381">
    <property type="protein sequence ID" value="KOM57727.1"/>
    <property type="molecule type" value="Genomic_DNA"/>
</dbReference>
<sequence>MKRSLDDGVTMLKESYNYLGKEIGKLRDEAIEIENEVIKVGDAMSSRMNTLQSKAEDIGNMAGLSLDKQHQLLDGQSTALESLNSLIQFQSKALEESRKTLQYFAEYGHRQHEEQLVQ</sequence>
<dbReference type="PANTHER" id="PTHR33538">
    <property type="entry name" value="PROTEIN GAMETE EXPRESSED 1"/>
    <property type="match status" value="1"/>
</dbReference>
<proteinExistence type="predicted"/>
<dbReference type="STRING" id="3914.A0A0L9VS78"/>
<protein>
    <submittedName>
        <fullName evidence="1">Uncharacterized protein</fullName>
    </submittedName>
</protein>
<dbReference type="Proteomes" id="UP000053144">
    <property type="component" value="Chromosome 11"/>
</dbReference>
<organism evidence="1 2">
    <name type="scientific">Phaseolus angularis</name>
    <name type="common">Azuki bean</name>
    <name type="synonym">Vigna angularis</name>
    <dbReference type="NCBI Taxonomy" id="3914"/>
    <lineage>
        <taxon>Eukaryota</taxon>
        <taxon>Viridiplantae</taxon>
        <taxon>Streptophyta</taxon>
        <taxon>Embryophyta</taxon>
        <taxon>Tracheophyta</taxon>
        <taxon>Spermatophyta</taxon>
        <taxon>Magnoliopsida</taxon>
        <taxon>eudicotyledons</taxon>
        <taxon>Gunneridae</taxon>
        <taxon>Pentapetalae</taxon>
        <taxon>rosids</taxon>
        <taxon>fabids</taxon>
        <taxon>Fabales</taxon>
        <taxon>Fabaceae</taxon>
        <taxon>Papilionoideae</taxon>
        <taxon>50 kb inversion clade</taxon>
        <taxon>NPAAA clade</taxon>
        <taxon>indigoferoid/millettioid clade</taxon>
        <taxon>Phaseoleae</taxon>
        <taxon>Vigna</taxon>
    </lineage>
</organism>
<dbReference type="OMA" id="QYMIRFQ"/>